<evidence type="ECO:0000256" key="1">
    <source>
        <dbReference type="ARBA" id="ARBA00004196"/>
    </source>
</evidence>
<accession>A0ABW9GBD9</accession>
<reference evidence="12 13" key="1">
    <citation type="journal article" date="2013" name="Int. J. Syst. Evol. Microbiol.">
        <title>Celerinatantimonas yamalensis sp. nov., a cold-adapted diazotrophic bacterium from a cold permafrost brine.</title>
        <authorList>
            <person name="Shcherbakova V."/>
            <person name="Chuvilskaya N."/>
            <person name="Rivkina E."/>
            <person name="Demidov N."/>
            <person name="Uchaeva V."/>
            <person name="Suetin S."/>
            <person name="Suzina N."/>
            <person name="Gilichinsky D."/>
        </authorList>
    </citation>
    <scope>NUCLEOTIDE SEQUENCE [LARGE SCALE GENOMIC DNA]</scope>
    <source>
        <strain evidence="12 13">C7</strain>
    </source>
</reference>
<dbReference type="Pfam" id="PF00534">
    <property type="entry name" value="Glycos_transf_1"/>
    <property type="match status" value="1"/>
</dbReference>
<comment type="subcellular location">
    <subcellularLocation>
        <location evidence="1">Cell envelope</location>
    </subcellularLocation>
    <subcellularLocation>
        <location evidence="9">Cell membrane</location>
    </subcellularLocation>
</comment>
<comment type="similarity">
    <text evidence="9">Belongs to the glycosyltransferase group 1 family.</text>
</comment>
<evidence type="ECO:0000259" key="11">
    <source>
        <dbReference type="Pfam" id="PF04413"/>
    </source>
</evidence>
<sequence>MKQLLVRLAYNLLLLPGLIFACYRLYWPKAGKQPFGRRWREHFGISRAVKSPEIWLHAVSVGEVIGCVALVKALKARHPDWQILLTTTTATGAQEVHKRLGDQVVHRYAPFDCWPCIWLFLQRHHPQQLWIMETELWLNWLSLCRKRQIPVKLINARLSARSTQRYQQFATFAQLLFTRLSWIGAQYPTDAQNFIAVGAAPEIVEVTGSIKYDLHLDPARIQAARSQRYQLFGQRPVVIAASTHAGEDQIMLDIAAKLRVSQPALLLILVPRHPERFTEVGELLGAQVRWVSRSDKTSIPANTQVYLGDTMGELMDLFAMSDVAIMGGSFAGIGGHNYLEPAALGVPCVSGPSDFNFGQISAQLQQTGALYLSEQHEQLVSQMAKWLSDPQAYQQASAGALSAVQANQGATARSLNALLT</sequence>
<evidence type="ECO:0000256" key="3">
    <source>
        <dbReference type="ARBA" id="ARBA00012621"/>
    </source>
</evidence>
<dbReference type="InterPro" id="IPR007507">
    <property type="entry name" value="Glycos_transf_N"/>
</dbReference>
<dbReference type="EMBL" id="JBEQCT010000014">
    <property type="protein sequence ID" value="MFM2486976.1"/>
    <property type="molecule type" value="Genomic_DNA"/>
</dbReference>
<evidence type="ECO:0000259" key="10">
    <source>
        <dbReference type="Pfam" id="PF00534"/>
    </source>
</evidence>
<keyword evidence="9" id="KW-0472">Membrane</keyword>
<keyword evidence="9" id="KW-0448">Lipopolysaccharide biosynthesis</keyword>
<dbReference type="InterPro" id="IPR001296">
    <property type="entry name" value="Glyco_trans_1"/>
</dbReference>
<proteinExistence type="inferred from homology"/>
<protein>
    <recommendedName>
        <fullName evidence="4 9">3-deoxy-D-manno-octulosonic acid transferase</fullName>
        <shortName evidence="9">Kdo transferase</shortName>
        <ecNumber evidence="3 9">2.4.99.12</ecNumber>
    </recommendedName>
    <alternativeName>
        <fullName evidence="7 9">Lipid IV(A) 3-deoxy-D-manno-octulosonic acid transferase</fullName>
    </alternativeName>
</protein>
<comment type="pathway">
    <text evidence="2 9">Bacterial outer membrane biogenesis; LPS core biosynthesis.</text>
</comment>
<keyword evidence="13" id="KW-1185">Reference proteome</keyword>
<dbReference type="PANTHER" id="PTHR42755">
    <property type="entry name" value="3-DEOXY-MANNO-OCTULOSONATE CYTIDYLYLTRANSFERASE"/>
    <property type="match status" value="1"/>
</dbReference>
<name>A0ABW9GBD9_9GAMM</name>
<dbReference type="Pfam" id="PF04413">
    <property type="entry name" value="Glycos_transf_N"/>
    <property type="match status" value="1"/>
</dbReference>
<evidence type="ECO:0000313" key="12">
    <source>
        <dbReference type="EMBL" id="MFM2486976.1"/>
    </source>
</evidence>
<dbReference type="EC" id="2.4.99.12" evidence="3 9"/>
<dbReference type="SUPFAM" id="SSF53756">
    <property type="entry name" value="UDP-Glycosyltransferase/glycogen phosphorylase"/>
    <property type="match status" value="1"/>
</dbReference>
<evidence type="ECO:0000256" key="8">
    <source>
        <dbReference type="ARBA" id="ARBA00049183"/>
    </source>
</evidence>
<evidence type="ECO:0000256" key="6">
    <source>
        <dbReference type="ARBA" id="ARBA00022679"/>
    </source>
</evidence>
<dbReference type="NCBIfam" id="NF004388">
    <property type="entry name" value="PRK05749.1-4"/>
    <property type="match status" value="1"/>
</dbReference>
<keyword evidence="9" id="KW-1133">Transmembrane helix</keyword>
<keyword evidence="9" id="KW-1003">Cell membrane</keyword>
<dbReference type="InterPro" id="IPR039901">
    <property type="entry name" value="Kdotransferase"/>
</dbReference>
<evidence type="ECO:0000256" key="4">
    <source>
        <dbReference type="ARBA" id="ARBA00019077"/>
    </source>
</evidence>
<organism evidence="12 13">
    <name type="scientific">Celerinatantimonas yamalensis</name>
    <dbReference type="NCBI Taxonomy" id="559956"/>
    <lineage>
        <taxon>Bacteria</taxon>
        <taxon>Pseudomonadati</taxon>
        <taxon>Pseudomonadota</taxon>
        <taxon>Gammaproteobacteria</taxon>
        <taxon>Celerinatantimonadaceae</taxon>
        <taxon>Celerinatantimonas</taxon>
    </lineage>
</organism>
<comment type="caution">
    <text evidence="12">The sequence shown here is derived from an EMBL/GenBank/DDBJ whole genome shotgun (WGS) entry which is preliminary data.</text>
</comment>
<comment type="catalytic activity">
    <reaction evidence="8 9">
        <text>lipid IVA (E. coli) + CMP-3-deoxy-beta-D-manno-octulosonate = alpha-Kdo-(2-&gt;6)-lipid IVA (E. coli) + CMP + H(+)</text>
        <dbReference type="Rhea" id="RHEA:28066"/>
        <dbReference type="ChEBI" id="CHEBI:15378"/>
        <dbReference type="ChEBI" id="CHEBI:58603"/>
        <dbReference type="ChEBI" id="CHEBI:60364"/>
        <dbReference type="ChEBI" id="CHEBI:60377"/>
        <dbReference type="ChEBI" id="CHEBI:85987"/>
        <dbReference type="EC" id="2.4.99.12"/>
    </reaction>
</comment>
<keyword evidence="12" id="KW-0328">Glycosyltransferase</keyword>
<dbReference type="Gene3D" id="3.40.50.11720">
    <property type="entry name" value="3-Deoxy-D-manno-octulosonic-acid transferase, N-terminal domain"/>
    <property type="match status" value="1"/>
</dbReference>
<dbReference type="Proteomes" id="UP001629953">
    <property type="component" value="Unassembled WGS sequence"/>
</dbReference>
<keyword evidence="6 9" id="KW-0808">Transferase</keyword>
<feature type="domain" description="Glycosyl transferase family 1" evidence="10">
    <location>
        <begin position="292"/>
        <end position="397"/>
    </location>
</feature>
<dbReference type="RefSeq" id="WP_408625276.1">
    <property type="nucleotide sequence ID" value="NZ_JBEQCT010000014.1"/>
</dbReference>
<dbReference type="PANTHER" id="PTHR42755:SF1">
    <property type="entry name" value="3-DEOXY-D-MANNO-OCTULOSONIC ACID TRANSFERASE, MITOCHONDRIAL-RELATED"/>
    <property type="match status" value="1"/>
</dbReference>
<evidence type="ECO:0000256" key="5">
    <source>
        <dbReference type="ARBA" id="ARBA00022519"/>
    </source>
</evidence>
<keyword evidence="9" id="KW-0812">Transmembrane</keyword>
<feature type="domain" description="3-deoxy-D-manno-octulosonic-acid transferase N-terminal" evidence="11">
    <location>
        <begin position="38"/>
        <end position="213"/>
    </location>
</feature>
<dbReference type="Gene3D" id="3.40.50.2000">
    <property type="entry name" value="Glycogen Phosphorylase B"/>
    <property type="match status" value="1"/>
</dbReference>
<gene>
    <name evidence="12" type="primary">waaA</name>
    <name evidence="12" type="ORF">ABUE30_18275</name>
</gene>
<dbReference type="GO" id="GO:0043842">
    <property type="term" value="F:Kdo transferase activity"/>
    <property type="evidence" value="ECO:0007669"/>
    <property type="project" value="UniProtKB-EC"/>
</dbReference>
<evidence type="ECO:0000256" key="7">
    <source>
        <dbReference type="ARBA" id="ARBA00031445"/>
    </source>
</evidence>
<feature type="transmembrane region" description="Helical" evidence="9">
    <location>
        <begin position="7"/>
        <end position="26"/>
    </location>
</feature>
<dbReference type="PROSITE" id="PS51257">
    <property type="entry name" value="PROKAR_LIPOPROTEIN"/>
    <property type="match status" value="1"/>
</dbReference>
<evidence type="ECO:0000313" key="13">
    <source>
        <dbReference type="Proteomes" id="UP001629953"/>
    </source>
</evidence>
<dbReference type="InterPro" id="IPR038107">
    <property type="entry name" value="Glycos_transf_N_sf"/>
</dbReference>
<comment type="function">
    <text evidence="9">Involved in lipopolysaccharide (LPS) biosynthesis. Catalyzes the transfer of 3-deoxy-D-manno-octulosonate (Kdo) residue(s) from CMP-Kdo to lipid IV(A), the tetraacyldisaccharide-1,4'-bisphosphate precursor of lipid A.</text>
</comment>
<keyword evidence="5" id="KW-0997">Cell inner membrane</keyword>
<evidence type="ECO:0000256" key="9">
    <source>
        <dbReference type="RuleBase" id="RU365103"/>
    </source>
</evidence>
<evidence type="ECO:0000256" key="2">
    <source>
        <dbReference type="ARBA" id="ARBA00004713"/>
    </source>
</evidence>